<feature type="transmembrane region" description="Helical" evidence="8">
    <location>
        <begin position="385"/>
        <end position="403"/>
    </location>
</feature>
<dbReference type="Proteomes" id="UP000199532">
    <property type="component" value="Unassembled WGS sequence"/>
</dbReference>
<feature type="transmembrane region" description="Helical" evidence="8">
    <location>
        <begin position="412"/>
        <end position="432"/>
    </location>
</feature>
<evidence type="ECO:0000256" key="8">
    <source>
        <dbReference type="SAM" id="Phobius"/>
    </source>
</evidence>
<keyword evidence="4 10" id="KW-0808">Transferase</keyword>
<dbReference type="PANTHER" id="PTHR33908">
    <property type="entry name" value="MANNOSYLTRANSFERASE YKCB-RELATED"/>
    <property type="match status" value="1"/>
</dbReference>
<feature type="transmembrane region" description="Helical" evidence="8">
    <location>
        <begin position="164"/>
        <end position="196"/>
    </location>
</feature>
<evidence type="ECO:0000256" key="4">
    <source>
        <dbReference type="ARBA" id="ARBA00022679"/>
    </source>
</evidence>
<keyword evidence="11" id="KW-1185">Reference proteome</keyword>
<organism evidence="10 11">
    <name type="scientific">Dyadobacter koreensis</name>
    <dbReference type="NCBI Taxonomy" id="408657"/>
    <lineage>
        <taxon>Bacteria</taxon>
        <taxon>Pseudomonadati</taxon>
        <taxon>Bacteroidota</taxon>
        <taxon>Cytophagia</taxon>
        <taxon>Cytophagales</taxon>
        <taxon>Spirosomataceae</taxon>
        <taxon>Dyadobacter</taxon>
    </lineage>
</organism>
<dbReference type="OrthoDB" id="9178203at2"/>
<evidence type="ECO:0000256" key="2">
    <source>
        <dbReference type="ARBA" id="ARBA00022475"/>
    </source>
</evidence>
<keyword evidence="7 8" id="KW-0472">Membrane</keyword>
<name>A0A1H6YA45_9BACT</name>
<evidence type="ECO:0000313" key="10">
    <source>
        <dbReference type="EMBL" id="SEJ38119.1"/>
    </source>
</evidence>
<feature type="transmembrane region" description="Helical" evidence="8">
    <location>
        <begin position="208"/>
        <end position="230"/>
    </location>
</feature>
<evidence type="ECO:0000256" key="5">
    <source>
        <dbReference type="ARBA" id="ARBA00022692"/>
    </source>
</evidence>
<comment type="subcellular location">
    <subcellularLocation>
        <location evidence="1">Cell membrane</location>
        <topology evidence="1">Multi-pass membrane protein</topology>
    </subcellularLocation>
</comment>
<keyword evidence="6 8" id="KW-1133">Transmembrane helix</keyword>
<dbReference type="PANTHER" id="PTHR33908:SF11">
    <property type="entry name" value="MEMBRANE PROTEIN"/>
    <property type="match status" value="1"/>
</dbReference>
<keyword evidence="2" id="KW-1003">Cell membrane</keyword>
<evidence type="ECO:0000256" key="6">
    <source>
        <dbReference type="ARBA" id="ARBA00022989"/>
    </source>
</evidence>
<evidence type="ECO:0000259" key="9">
    <source>
        <dbReference type="Pfam" id="PF13231"/>
    </source>
</evidence>
<accession>A0A1H6YA45</accession>
<dbReference type="AlphaFoldDB" id="A0A1H6YA45"/>
<evidence type="ECO:0000256" key="7">
    <source>
        <dbReference type="ARBA" id="ARBA00023136"/>
    </source>
</evidence>
<feature type="transmembrane region" description="Helical" evidence="8">
    <location>
        <begin position="360"/>
        <end position="379"/>
    </location>
</feature>
<dbReference type="GO" id="GO:0016763">
    <property type="term" value="F:pentosyltransferase activity"/>
    <property type="evidence" value="ECO:0007669"/>
    <property type="project" value="TreeGrafter"/>
</dbReference>
<dbReference type="InterPro" id="IPR050297">
    <property type="entry name" value="LipidA_mod_glycosyltrf_83"/>
</dbReference>
<dbReference type="InterPro" id="IPR038731">
    <property type="entry name" value="RgtA/B/C-like"/>
</dbReference>
<reference evidence="10 11" key="1">
    <citation type="submission" date="2016-10" db="EMBL/GenBank/DDBJ databases">
        <authorList>
            <person name="de Groot N.N."/>
        </authorList>
    </citation>
    <scope>NUCLEOTIDE SEQUENCE [LARGE SCALE GENOMIC DNA]</scope>
    <source>
        <strain evidence="10 11">DSM 19938</strain>
    </source>
</reference>
<gene>
    <name evidence="10" type="ORF">SAMN04487995_4364</name>
</gene>
<dbReference type="GO" id="GO:0009103">
    <property type="term" value="P:lipopolysaccharide biosynthetic process"/>
    <property type="evidence" value="ECO:0007669"/>
    <property type="project" value="UniProtKB-ARBA"/>
</dbReference>
<dbReference type="STRING" id="408657.SAMN04487995_4364"/>
<keyword evidence="5 8" id="KW-0812">Transmembrane</keyword>
<feature type="domain" description="Glycosyltransferase RgtA/B/C/D-like" evidence="9">
    <location>
        <begin position="64"/>
        <end position="224"/>
    </location>
</feature>
<feature type="transmembrane region" description="Helical" evidence="8">
    <location>
        <begin position="12"/>
        <end position="29"/>
    </location>
</feature>
<dbReference type="GO" id="GO:0005886">
    <property type="term" value="C:plasma membrane"/>
    <property type="evidence" value="ECO:0007669"/>
    <property type="project" value="UniProtKB-SubCell"/>
</dbReference>
<evidence type="ECO:0000256" key="3">
    <source>
        <dbReference type="ARBA" id="ARBA00022676"/>
    </source>
</evidence>
<evidence type="ECO:0000256" key="1">
    <source>
        <dbReference type="ARBA" id="ARBA00004651"/>
    </source>
</evidence>
<dbReference type="RefSeq" id="WP_090338376.1">
    <property type="nucleotide sequence ID" value="NZ_FNXY01000007.1"/>
</dbReference>
<sequence length="559" mass="64421">MTTAELSLQRYFPWLLFLGIVLNIPGLWLDIMEPDGALYATIAKRIVQHDDWINLYGNGQDWLDKPHFPFWMAALSYKIFGINGFSYKLPAFIFWLVSLLYTYLTARDLFNSSVAKISVLIYTVALHSTLANFDVRAEPYLTACIVATIWHMLCIYQRKHWIHILAAAVFAGCAIMTKGIFVLITLGAGWVIYWTITKQWDQFVNYRWWLLLGLTFICILPELYCLYVQFDLHPEKVVFGQTNVSGLKFFFWDSQFGRFFNTGPIRGKGDLTFFLHTTLWAFLPWSIGLLAAVVYLIKYDKDRQPLRWIIYGSTIVTFVMFSLSKFQLPHYIVIEFPYFSIITGYFLYQKSKDAGLSVYVRIQSVLLFILCAAILGLLYLTNVQYAIFGAAISLVITLGATFIKSESPLQQILFKGYAMAAMLYIFLFHFFYPFLLQYQSGREAAKVIHVTNDDIPVASYQSFSYSFEFYTPGDVNLLNTNDELGHFLKNDPCFLYTTAAIGDSLIKAGVDAEIMATPDNFHITRLKFGFLDHKNRHTKVQKRYLLYINDLDEDPVSVD</sequence>
<feature type="transmembrane region" description="Helical" evidence="8">
    <location>
        <begin position="308"/>
        <end position="324"/>
    </location>
</feature>
<feature type="transmembrane region" description="Helical" evidence="8">
    <location>
        <begin position="330"/>
        <end position="348"/>
    </location>
</feature>
<dbReference type="EMBL" id="FNXY01000007">
    <property type="protein sequence ID" value="SEJ38119.1"/>
    <property type="molecule type" value="Genomic_DNA"/>
</dbReference>
<keyword evidence="3" id="KW-0328">Glycosyltransferase</keyword>
<feature type="transmembrane region" description="Helical" evidence="8">
    <location>
        <begin position="273"/>
        <end position="296"/>
    </location>
</feature>
<feature type="transmembrane region" description="Helical" evidence="8">
    <location>
        <begin position="85"/>
        <end position="104"/>
    </location>
</feature>
<dbReference type="Pfam" id="PF13231">
    <property type="entry name" value="PMT_2"/>
    <property type="match status" value="1"/>
</dbReference>
<evidence type="ECO:0000313" key="11">
    <source>
        <dbReference type="Proteomes" id="UP000199532"/>
    </source>
</evidence>
<protein>
    <submittedName>
        <fullName evidence="10">4-amino-4-deoxy-L-arabinose transferase</fullName>
    </submittedName>
</protein>
<proteinExistence type="predicted"/>